<keyword evidence="3" id="KW-0378">Hydrolase</keyword>
<dbReference type="AlphaFoldDB" id="A0A410QH25"/>
<dbReference type="Pfam" id="PF01321">
    <property type="entry name" value="Creatinase_N"/>
    <property type="match status" value="1"/>
</dbReference>
<dbReference type="PANTHER" id="PTHR46112">
    <property type="entry name" value="AMINOPEPTIDASE"/>
    <property type="match status" value="1"/>
</dbReference>
<dbReference type="OrthoDB" id="9806388at2"/>
<evidence type="ECO:0000313" key="4">
    <source>
        <dbReference type="Proteomes" id="UP000287969"/>
    </source>
</evidence>
<dbReference type="EMBL" id="CP035282">
    <property type="protein sequence ID" value="QAT63271.1"/>
    <property type="molecule type" value="Genomic_DNA"/>
</dbReference>
<name>A0A410QH25_9FIRM</name>
<dbReference type="SUPFAM" id="SSF55920">
    <property type="entry name" value="Creatinase/aminopeptidase"/>
    <property type="match status" value="1"/>
</dbReference>
<proteinExistence type="predicted"/>
<dbReference type="InterPro" id="IPR000994">
    <property type="entry name" value="Pept_M24"/>
</dbReference>
<keyword evidence="3" id="KW-0645">Protease</keyword>
<evidence type="ECO:0000259" key="2">
    <source>
        <dbReference type="Pfam" id="PF01321"/>
    </source>
</evidence>
<dbReference type="InterPro" id="IPR036005">
    <property type="entry name" value="Creatinase/aminopeptidase-like"/>
</dbReference>
<dbReference type="InterPro" id="IPR029149">
    <property type="entry name" value="Creatin/AminoP/Spt16_N"/>
</dbReference>
<evidence type="ECO:0000259" key="1">
    <source>
        <dbReference type="Pfam" id="PF00557"/>
    </source>
</evidence>
<accession>A0A410QH25</accession>
<keyword evidence="4" id="KW-1185">Reference proteome</keyword>
<feature type="domain" description="Peptidase M24" evidence="1">
    <location>
        <begin position="149"/>
        <end position="361"/>
    </location>
</feature>
<dbReference type="PANTHER" id="PTHR46112:SF2">
    <property type="entry name" value="XAA-PRO AMINOPEPTIDASE P-RELATED"/>
    <property type="match status" value="1"/>
</dbReference>
<dbReference type="KEGG" id="spoa:EQM13_17735"/>
<protein>
    <submittedName>
        <fullName evidence="3">Aminopeptidase P family protein</fullName>
    </submittedName>
</protein>
<dbReference type="InterPro" id="IPR000587">
    <property type="entry name" value="Creatinase_N"/>
</dbReference>
<feature type="domain" description="Creatinase N-terminal" evidence="2">
    <location>
        <begin position="12"/>
        <end position="142"/>
    </location>
</feature>
<reference evidence="4" key="1">
    <citation type="submission" date="2019-01" db="EMBL/GenBank/DDBJ databases">
        <title>Draft genomes of a novel of Sporanaerobacter strains.</title>
        <authorList>
            <person name="Ma S."/>
        </authorList>
    </citation>
    <scope>NUCLEOTIDE SEQUENCE [LARGE SCALE GENOMIC DNA]</scope>
    <source>
        <strain evidence="4">NJN-17</strain>
    </source>
</reference>
<sequence length="381" mass="42849">MVGIPVNEIKQRKEKIVKYLNDNLLDAFMILDPYNIFYMGFYHVVTERPVAYIIYSDGKVELFVPMLEKDEATRVPNVDSVKTYFEYPGKKGVFEFIGEELKFGNNTKKIGVDNTDFKLFKKLSGVFEEVKVSDVIYDMRIIKSPYEIELLKSAGYYSDYAVSAGFEALKLGVSELEILSELEKKTTEKMIDELDEVIYVPGGPVGALLPTGWRTALPHGLPSNRKVEKGDTVMLSCGANVKGYRTETERTCFVGEPSKDKIKAFNVIYQAQKLATTMMVPGKSCSEIDRTVMDFIRENGYGDYIRHRTGHGKGLGEHETPWVDEGDPTIIKPGMVLSSEPGIYIEGLSGFRHSDTVAVTDGEPLLLTKYSKKLEDLIVYV</sequence>
<dbReference type="Gene3D" id="3.90.230.10">
    <property type="entry name" value="Creatinase/methionine aminopeptidase superfamily"/>
    <property type="match status" value="1"/>
</dbReference>
<keyword evidence="3" id="KW-0031">Aminopeptidase</keyword>
<dbReference type="Pfam" id="PF00557">
    <property type="entry name" value="Peptidase_M24"/>
    <property type="match status" value="1"/>
</dbReference>
<dbReference type="Proteomes" id="UP000287969">
    <property type="component" value="Chromosome"/>
</dbReference>
<dbReference type="InterPro" id="IPR050659">
    <property type="entry name" value="Peptidase_M24B"/>
</dbReference>
<dbReference type="Gene3D" id="3.40.350.10">
    <property type="entry name" value="Creatinase/prolidase N-terminal domain"/>
    <property type="match status" value="1"/>
</dbReference>
<dbReference type="GO" id="GO:0004177">
    <property type="term" value="F:aminopeptidase activity"/>
    <property type="evidence" value="ECO:0007669"/>
    <property type="project" value="UniProtKB-KW"/>
</dbReference>
<evidence type="ECO:0000313" key="3">
    <source>
        <dbReference type="EMBL" id="QAT63271.1"/>
    </source>
</evidence>
<dbReference type="SUPFAM" id="SSF53092">
    <property type="entry name" value="Creatinase/prolidase N-terminal domain"/>
    <property type="match status" value="1"/>
</dbReference>
<organism evidence="3 4">
    <name type="scientific">Acidilutibacter cellobiosedens</name>
    <dbReference type="NCBI Taxonomy" id="2507161"/>
    <lineage>
        <taxon>Bacteria</taxon>
        <taxon>Bacillati</taxon>
        <taxon>Bacillota</taxon>
        <taxon>Tissierellia</taxon>
        <taxon>Tissierellales</taxon>
        <taxon>Acidilutibacteraceae</taxon>
        <taxon>Acidilutibacter</taxon>
    </lineage>
</organism>
<gene>
    <name evidence="3" type="ORF">EQM13_17735</name>
</gene>